<dbReference type="AlphaFoldDB" id="A0A290HEV1"/>
<evidence type="ECO:0000313" key="6">
    <source>
        <dbReference type="EMBL" id="ATB70053.1"/>
    </source>
</evidence>
<keyword evidence="3 5" id="KW-0732">Signal</keyword>
<dbReference type="PANTHER" id="PTHR42953:SF3">
    <property type="entry name" value="HIGH-AFFINITY ZINC UPTAKE SYSTEM PROTEIN ZNUA"/>
    <property type="match status" value="1"/>
</dbReference>
<feature type="chain" id="PRO_5012674017" evidence="5">
    <location>
        <begin position="18"/>
        <end position="292"/>
    </location>
</feature>
<accession>A0A290HEV1</accession>
<dbReference type="KEGG" id="sulj:SJPD1_1948"/>
<organism evidence="6 7">
    <name type="scientific">Sulfurospirillum diekertiae</name>
    <dbReference type="NCBI Taxonomy" id="1854492"/>
    <lineage>
        <taxon>Bacteria</taxon>
        <taxon>Pseudomonadati</taxon>
        <taxon>Campylobacterota</taxon>
        <taxon>Epsilonproteobacteria</taxon>
        <taxon>Campylobacterales</taxon>
        <taxon>Sulfurospirillaceae</taxon>
        <taxon>Sulfurospirillum</taxon>
    </lineage>
</organism>
<dbReference type="GO" id="GO:0007155">
    <property type="term" value="P:cell adhesion"/>
    <property type="evidence" value="ECO:0007669"/>
    <property type="project" value="InterPro"/>
</dbReference>
<dbReference type="Pfam" id="PF01297">
    <property type="entry name" value="ZnuA"/>
    <property type="match status" value="1"/>
</dbReference>
<evidence type="ECO:0000256" key="3">
    <source>
        <dbReference type="ARBA" id="ARBA00022729"/>
    </source>
</evidence>
<dbReference type="PRINTS" id="PR00691">
    <property type="entry name" value="ADHESINB"/>
</dbReference>
<dbReference type="GO" id="GO:0046872">
    <property type="term" value="F:metal ion binding"/>
    <property type="evidence" value="ECO:0007669"/>
    <property type="project" value="InterPro"/>
</dbReference>
<proteinExistence type="inferred from homology"/>
<dbReference type="Gene3D" id="3.40.50.1980">
    <property type="entry name" value="Nitrogenase molybdenum iron protein domain"/>
    <property type="match status" value="2"/>
</dbReference>
<dbReference type="EMBL" id="CP023275">
    <property type="protein sequence ID" value="ATB70053.1"/>
    <property type="molecule type" value="Genomic_DNA"/>
</dbReference>
<dbReference type="PANTHER" id="PTHR42953">
    <property type="entry name" value="HIGH-AFFINITY ZINC UPTAKE SYSTEM PROTEIN ZNUA-RELATED"/>
    <property type="match status" value="1"/>
</dbReference>
<dbReference type="InterPro" id="IPR006127">
    <property type="entry name" value="ZnuA-like"/>
</dbReference>
<gene>
    <name evidence="6" type="ORF">SJPD1_1948</name>
</gene>
<evidence type="ECO:0000256" key="1">
    <source>
        <dbReference type="ARBA" id="ARBA00011028"/>
    </source>
</evidence>
<evidence type="ECO:0000256" key="4">
    <source>
        <dbReference type="RuleBase" id="RU003512"/>
    </source>
</evidence>
<name>A0A290HEV1_9BACT</name>
<dbReference type="GO" id="GO:0030001">
    <property type="term" value="P:metal ion transport"/>
    <property type="evidence" value="ECO:0007669"/>
    <property type="project" value="InterPro"/>
</dbReference>
<dbReference type="OrthoDB" id="9810636at2"/>
<evidence type="ECO:0000313" key="7">
    <source>
        <dbReference type="Proteomes" id="UP000217349"/>
    </source>
</evidence>
<dbReference type="Proteomes" id="UP000217349">
    <property type="component" value="Chromosome"/>
</dbReference>
<dbReference type="InterPro" id="IPR006128">
    <property type="entry name" value="Lipoprotein_PsaA-like"/>
</dbReference>
<dbReference type="InterPro" id="IPR050492">
    <property type="entry name" value="Bact_metal-bind_prot9"/>
</dbReference>
<dbReference type="PRINTS" id="PR00690">
    <property type="entry name" value="ADHESNFAMILY"/>
</dbReference>
<comment type="similarity">
    <text evidence="1 4">Belongs to the bacterial solute-binding protein 9 family.</text>
</comment>
<evidence type="ECO:0000256" key="2">
    <source>
        <dbReference type="ARBA" id="ARBA00022448"/>
    </source>
</evidence>
<keyword evidence="2 4" id="KW-0813">Transport</keyword>
<dbReference type="InterPro" id="IPR006129">
    <property type="entry name" value="AdhesinB"/>
</dbReference>
<reference evidence="7" key="1">
    <citation type="submission" date="2017-09" db="EMBL/GenBank/DDBJ databases">
        <title>The complete genome of Sulfurospirillum sp. JPD-1.</title>
        <authorList>
            <person name="Goris T."/>
        </authorList>
    </citation>
    <scope>NUCLEOTIDE SEQUENCE [LARGE SCALE GENOMIC DNA]</scope>
    <source>
        <strain evidence="7">JPD-1</strain>
    </source>
</reference>
<evidence type="ECO:0000256" key="5">
    <source>
        <dbReference type="SAM" id="SignalP"/>
    </source>
</evidence>
<protein>
    <submittedName>
        <fullName evidence="6">High-affinity zinc uptake system binding-protein ZnuA</fullName>
    </submittedName>
</protein>
<dbReference type="RefSeq" id="WP_096046984.1">
    <property type="nucleotide sequence ID" value="NZ_CP023275.1"/>
</dbReference>
<sequence length="292" mass="32802">MFKNFALAAALSSIMFADVSVTTTIFPLYDVVKTIGGDKVKLTNLVPFGVEAHEFEPKAKDIAALSKSDFFIISSPVFETWSTKIISSLKIQDKTIDMSQKVKLIEMKHSENEHEHKGSYDPHYWLSINNYMNVAKEVATLLSTKDPENAKLYEANLATYLAKLEALKTDYEVLKSCKNKKVIVNHDAFEYLAHEYGISQYSITGMTPETKPSPKQIAQLIDLTKKEKITTVFFEEFASDKVAKSIAKEANVKTDALRPVENITVAESKKGIGYIDIMKDNLIKLHDAMDCQ</sequence>
<feature type="signal peptide" evidence="5">
    <location>
        <begin position="1"/>
        <end position="17"/>
    </location>
</feature>
<dbReference type="SUPFAM" id="SSF53807">
    <property type="entry name" value="Helical backbone' metal receptor"/>
    <property type="match status" value="1"/>
</dbReference>